<sequence length="315" mass="34508">MRPPLVLDDPEDLSLGVPLSLAQHPARVYLDSLAPGSRPTMKQSLDAIARLLTSGQCDGDTLDWAKLRYRHTSALRTALKVRYAPATASKMLCALRRVLKEALRLDLIDPLDYSKAVDLGRIKETRTLRGRALSSEEIAALMATCDLARPIDLRDAALMAILRGAGLRRAEVAALAVRDFDPETGALAVRRGKGNKDRTAYLPSGAISFLRAWLAVRGEAPGALLCPIRKGGHLEIRAMCADAVLKILRRRAKQAGIEAFSPHDFRRTFCSDLLDAGVDIVTVQKLAGHASPATTAKYDRRGEETKRRAVQKLRF</sequence>
<dbReference type="AlphaFoldDB" id="A0A8J7E176"/>
<dbReference type="GO" id="GO:0006310">
    <property type="term" value="P:DNA recombination"/>
    <property type="evidence" value="ECO:0007669"/>
    <property type="project" value="UniProtKB-KW"/>
</dbReference>
<dbReference type="SUPFAM" id="SSF56349">
    <property type="entry name" value="DNA breaking-rejoining enzymes"/>
    <property type="match status" value="1"/>
</dbReference>
<dbReference type="RefSeq" id="WP_194031720.1">
    <property type="nucleotide sequence ID" value="NZ_JADEWZ010000054.1"/>
</dbReference>
<dbReference type="InterPro" id="IPR011010">
    <property type="entry name" value="DNA_brk_join_enz"/>
</dbReference>
<dbReference type="CDD" id="cd00397">
    <property type="entry name" value="DNA_BRE_C"/>
    <property type="match status" value="1"/>
</dbReference>
<evidence type="ECO:0000313" key="3">
    <source>
        <dbReference type="EMBL" id="MBE9118636.1"/>
    </source>
</evidence>
<reference evidence="3" key="1">
    <citation type="submission" date="2020-10" db="EMBL/GenBank/DDBJ databases">
        <authorList>
            <person name="Castelo-Branco R."/>
            <person name="Eusebio N."/>
            <person name="Adriana R."/>
            <person name="Vieira A."/>
            <person name="Brugerolle De Fraissinette N."/>
            <person name="Rezende De Castro R."/>
            <person name="Schneider M.P."/>
            <person name="Vasconcelos V."/>
            <person name="Leao P.N."/>
        </authorList>
    </citation>
    <scope>NUCLEOTIDE SEQUENCE</scope>
    <source>
        <strain evidence="3">LEGE 07157</strain>
    </source>
</reference>
<protein>
    <submittedName>
        <fullName evidence="3">Site-specific integrase</fullName>
    </submittedName>
</protein>
<keyword evidence="4" id="KW-1185">Reference proteome</keyword>
<dbReference type="EMBL" id="JADEWZ010000054">
    <property type="protein sequence ID" value="MBE9118636.1"/>
    <property type="molecule type" value="Genomic_DNA"/>
</dbReference>
<dbReference type="GO" id="GO:0003677">
    <property type="term" value="F:DNA binding"/>
    <property type="evidence" value="ECO:0007669"/>
    <property type="project" value="InterPro"/>
</dbReference>
<dbReference type="PROSITE" id="PS51898">
    <property type="entry name" value="TYR_RECOMBINASE"/>
    <property type="match status" value="1"/>
</dbReference>
<dbReference type="InterPro" id="IPR013762">
    <property type="entry name" value="Integrase-like_cat_sf"/>
</dbReference>
<dbReference type="Gene3D" id="1.10.443.10">
    <property type="entry name" value="Intergrase catalytic core"/>
    <property type="match status" value="1"/>
</dbReference>
<accession>A0A8J7E176</accession>
<dbReference type="GO" id="GO:0015074">
    <property type="term" value="P:DNA integration"/>
    <property type="evidence" value="ECO:0007669"/>
    <property type="project" value="InterPro"/>
</dbReference>
<evidence type="ECO:0000256" key="1">
    <source>
        <dbReference type="ARBA" id="ARBA00023172"/>
    </source>
</evidence>
<evidence type="ECO:0000313" key="4">
    <source>
        <dbReference type="Proteomes" id="UP000654482"/>
    </source>
</evidence>
<dbReference type="PANTHER" id="PTHR30349:SF64">
    <property type="entry name" value="PROPHAGE INTEGRASE INTD-RELATED"/>
    <property type="match status" value="1"/>
</dbReference>
<feature type="domain" description="Tyr recombinase" evidence="2">
    <location>
        <begin position="128"/>
        <end position="311"/>
    </location>
</feature>
<comment type="caution">
    <text evidence="3">The sequence shown here is derived from an EMBL/GenBank/DDBJ whole genome shotgun (WGS) entry which is preliminary data.</text>
</comment>
<dbReference type="InterPro" id="IPR002104">
    <property type="entry name" value="Integrase_catalytic"/>
</dbReference>
<evidence type="ECO:0000259" key="2">
    <source>
        <dbReference type="PROSITE" id="PS51898"/>
    </source>
</evidence>
<organism evidence="3 4">
    <name type="scientific">Lusitaniella coriacea LEGE 07157</name>
    <dbReference type="NCBI Taxonomy" id="945747"/>
    <lineage>
        <taxon>Bacteria</taxon>
        <taxon>Bacillati</taxon>
        <taxon>Cyanobacteriota</taxon>
        <taxon>Cyanophyceae</taxon>
        <taxon>Spirulinales</taxon>
        <taxon>Lusitaniellaceae</taxon>
        <taxon>Lusitaniella</taxon>
    </lineage>
</organism>
<keyword evidence="1" id="KW-0233">DNA recombination</keyword>
<proteinExistence type="predicted"/>
<dbReference type="PANTHER" id="PTHR30349">
    <property type="entry name" value="PHAGE INTEGRASE-RELATED"/>
    <property type="match status" value="1"/>
</dbReference>
<dbReference type="Proteomes" id="UP000654482">
    <property type="component" value="Unassembled WGS sequence"/>
</dbReference>
<name>A0A8J7E176_9CYAN</name>
<gene>
    <name evidence="3" type="ORF">IQ249_22360</name>
</gene>
<dbReference type="InterPro" id="IPR050090">
    <property type="entry name" value="Tyrosine_recombinase_XerCD"/>
</dbReference>
<dbReference type="Pfam" id="PF00589">
    <property type="entry name" value="Phage_integrase"/>
    <property type="match status" value="1"/>
</dbReference>